<dbReference type="InterPro" id="IPR050300">
    <property type="entry name" value="GDXG_lipolytic_enzyme"/>
</dbReference>
<dbReference type="InterPro" id="IPR029058">
    <property type="entry name" value="AB_hydrolase_fold"/>
</dbReference>
<dbReference type="Gene3D" id="3.40.50.1820">
    <property type="entry name" value="alpha/beta hydrolase"/>
    <property type="match status" value="1"/>
</dbReference>
<reference evidence="3" key="1">
    <citation type="submission" date="2015-10" db="EMBL/GenBank/DDBJ databases">
        <authorList>
            <person name="Regsiter A."/>
            <person name="william w."/>
        </authorList>
    </citation>
    <scope>NUCLEOTIDE SEQUENCE</scope>
    <source>
        <strain evidence="3">Montdore</strain>
    </source>
</reference>
<dbReference type="Pfam" id="PF07859">
    <property type="entry name" value="Abhydrolase_3"/>
    <property type="match status" value="1"/>
</dbReference>
<dbReference type="SUPFAM" id="SSF53474">
    <property type="entry name" value="alpha/beta-Hydrolases"/>
    <property type="match status" value="1"/>
</dbReference>
<dbReference type="EMBL" id="LN890972">
    <property type="protein sequence ID" value="CUS13513.1"/>
    <property type="molecule type" value="Genomic_DNA"/>
</dbReference>
<evidence type="ECO:0000313" key="3">
    <source>
        <dbReference type="EMBL" id="CUS13513.1"/>
    </source>
</evidence>
<feature type="domain" description="Alpha/beta hydrolase fold-3" evidence="2">
    <location>
        <begin position="82"/>
        <end position="286"/>
    </location>
</feature>
<proteinExistence type="predicted"/>
<keyword evidence="4" id="KW-1185">Reference proteome</keyword>
<gene>
    <name evidence="3" type="ORF">GSTUAT00002451001</name>
</gene>
<dbReference type="Proteomes" id="UP001412239">
    <property type="component" value="Unassembled WGS sequence"/>
</dbReference>
<keyword evidence="1" id="KW-0378">Hydrolase</keyword>
<dbReference type="PANTHER" id="PTHR48081">
    <property type="entry name" value="AB HYDROLASE SUPERFAMILY PROTEIN C4A8.06C"/>
    <property type="match status" value="1"/>
</dbReference>
<name>A0A292Q457_9PEZI</name>
<dbReference type="InterPro" id="IPR013094">
    <property type="entry name" value="AB_hydrolase_3"/>
</dbReference>
<evidence type="ECO:0000256" key="1">
    <source>
        <dbReference type="ARBA" id="ARBA00022801"/>
    </source>
</evidence>
<organism evidence="3 4">
    <name type="scientific">Tuber aestivum</name>
    <name type="common">summer truffle</name>
    <dbReference type="NCBI Taxonomy" id="59557"/>
    <lineage>
        <taxon>Eukaryota</taxon>
        <taxon>Fungi</taxon>
        <taxon>Dikarya</taxon>
        <taxon>Ascomycota</taxon>
        <taxon>Pezizomycotina</taxon>
        <taxon>Pezizomycetes</taxon>
        <taxon>Pezizales</taxon>
        <taxon>Tuberaceae</taxon>
        <taxon>Tuber</taxon>
    </lineage>
</organism>
<evidence type="ECO:0000259" key="2">
    <source>
        <dbReference type="Pfam" id="PF07859"/>
    </source>
</evidence>
<dbReference type="PANTHER" id="PTHR48081:SF31">
    <property type="entry name" value="STERYL ACETYL HYDROLASE MUG81-RELATED"/>
    <property type="match status" value="1"/>
</dbReference>
<sequence length="323" mass="35090">MFELIILAIKIFVKFYFRVRATTRPLHLKSCDARGYKPRIEELANKASALYYGANPLLQTKCSSTSTVSRPPSSSPTTLARGGFYLGTAPGHWDFFDSLIAEAEKQGKVLSVVVLEYALTPSDQCPFQITQTITFFRHLLRTIHPSKMLLGGDSAGGNLSLALLAHILHPSPYGPPIVLESPLAGVLLISPWVTFGTGASSMTKFADHDILFPGILQTWAEEYNPKLKIRNGWTQALGAGEGWWKGCGGLLDGKILVTGGAQEIMKDDLLAFNERLVKQGVGVELFLPDGIHAEPIHGVTGLGPEGSAAWLAHLRWLGEVVSK</sequence>
<accession>A0A292Q457</accession>
<dbReference type="GO" id="GO:0016787">
    <property type="term" value="F:hydrolase activity"/>
    <property type="evidence" value="ECO:0007669"/>
    <property type="project" value="UniProtKB-KW"/>
</dbReference>
<protein>
    <recommendedName>
        <fullName evidence="2">Alpha/beta hydrolase fold-3 domain-containing protein</fullName>
    </recommendedName>
</protein>
<evidence type="ECO:0000313" key="4">
    <source>
        <dbReference type="Proteomes" id="UP001412239"/>
    </source>
</evidence>
<dbReference type="AlphaFoldDB" id="A0A292Q457"/>